<evidence type="ECO:0000256" key="13">
    <source>
        <dbReference type="RuleBase" id="RU362091"/>
    </source>
</evidence>
<feature type="transmembrane region" description="Helical" evidence="15">
    <location>
        <begin position="189"/>
        <end position="212"/>
    </location>
</feature>
<evidence type="ECO:0000313" key="17">
    <source>
        <dbReference type="Proteomes" id="UP001227964"/>
    </source>
</evidence>
<keyword evidence="3" id="KW-0813">Transport</keyword>
<keyword evidence="7 15" id="KW-1133">Transmembrane helix</keyword>
<proteinExistence type="inferred from homology"/>
<evidence type="ECO:0000256" key="6">
    <source>
        <dbReference type="ARBA" id="ARBA00022847"/>
    </source>
</evidence>
<keyword evidence="10 15" id="KW-0472">Membrane</keyword>
<keyword evidence="11" id="KW-0739">Sodium transport</keyword>
<comment type="similarity">
    <text evidence="2 13">Belongs to the sodium:solute symporter (SSF) (TC 2.A.21) family.</text>
</comment>
<evidence type="ECO:0000256" key="15">
    <source>
        <dbReference type="SAM" id="Phobius"/>
    </source>
</evidence>
<feature type="region of interest" description="Disordered" evidence="14">
    <location>
        <begin position="489"/>
        <end position="508"/>
    </location>
</feature>
<keyword evidence="9" id="KW-0406">Ion transport</keyword>
<evidence type="ECO:0000313" key="16">
    <source>
        <dbReference type="EMBL" id="MDL0433904.1"/>
    </source>
</evidence>
<feature type="transmembrane region" description="Helical" evidence="15">
    <location>
        <begin position="271"/>
        <end position="295"/>
    </location>
</feature>
<evidence type="ECO:0000256" key="11">
    <source>
        <dbReference type="ARBA" id="ARBA00023201"/>
    </source>
</evidence>
<dbReference type="EMBL" id="JASSVS010000024">
    <property type="protein sequence ID" value="MDL0433904.1"/>
    <property type="molecule type" value="Genomic_DNA"/>
</dbReference>
<feature type="transmembrane region" description="Helical" evidence="15">
    <location>
        <begin position="154"/>
        <end position="177"/>
    </location>
</feature>
<evidence type="ECO:0000256" key="8">
    <source>
        <dbReference type="ARBA" id="ARBA00023053"/>
    </source>
</evidence>
<feature type="transmembrane region" description="Helical" evidence="15">
    <location>
        <begin position="45"/>
        <end position="68"/>
    </location>
</feature>
<dbReference type="RefSeq" id="WP_285393956.1">
    <property type="nucleotide sequence ID" value="NZ_JASSVS010000024.1"/>
</dbReference>
<evidence type="ECO:0000256" key="10">
    <source>
        <dbReference type="ARBA" id="ARBA00023136"/>
    </source>
</evidence>
<dbReference type="PROSITE" id="PS50283">
    <property type="entry name" value="NA_SOLUT_SYMP_3"/>
    <property type="match status" value="1"/>
</dbReference>
<dbReference type="Proteomes" id="UP001227964">
    <property type="component" value="Unassembled WGS sequence"/>
</dbReference>
<evidence type="ECO:0000256" key="12">
    <source>
        <dbReference type="ARBA" id="ARBA00033708"/>
    </source>
</evidence>
<keyword evidence="5 15" id="KW-0812">Transmembrane</keyword>
<gene>
    <name evidence="16" type="ORF">QPM17_22440</name>
</gene>
<dbReference type="InterPro" id="IPR050277">
    <property type="entry name" value="Sodium:Solute_Symporter"/>
</dbReference>
<reference evidence="16 17" key="1">
    <citation type="submission" date="2023-06" db="EMBL/GenBank/DDBJ databases">
        <title>Marinobacter azerbaijanicus a moderately halophilic, isolated from Urmia Lake in Azerbaijan region of Iran.</title>
        <authorList>
            <person name="Sanchez-Porro C."/>
            <person name="Aghdam E.M."/>
            <person name="Saheb S.M."/>
            <person name="Tarhriz V."/>
            <person name="Kazemi E."/>
            <person name="Ammozegar M.A."/>
            <person name="Ventosa A."/>
            <person name="Hejazi M.S."/>
        </authorList>
    </citation>
    <scope>NUCLEOTIDE SEQUENCE [LARGE SCALE GENOMIC DNA]</scope>
    <source>
        <strain evidence="16 17">TBZ242</strain>
    </source>
</reference>
<feature type="transmembrane region" description="Helical" evidence="15">
    <location>
        <begin position="6"/>
        <end position="24"/>
    </location>
</feature>
<evidence type="ECO:0000256" key="1">
    <source>
        <dbReference type="ARBA" id="ARBA00004651"/>
    </source>
</evidence>
<feature type="transmembrane region" description="Helical" evidence="15">
    <location>
        <begin position="315"/>
        <end position="343"/>
    </location>
</feature>
<dbReference type="PANTHER" id="PTHR48086">
    <property type="entry name" value="SODIUM/PROLINE SYMPORTER-RELATED"/>
    <property type="match status" value="1"/>
</dbReference>
<evidence type="ECO:0000256" key="5">
    <source>
        <dbReference type="ARBA" id="ARBA00022692"/>
    </source>
</evidence>
<dbReference type="Pfam" id="PF00474">
    <property type="entry name" value="SSF"/>
    <property type="match status" value="1"/>
</dbReference>
<dbReference type="InterPro" id="IPR001734">
    <property type="entry name" value="Na/solute_symporter"/>
</dbReference>
<comment type="subcellular location">
    <subcellularLocation>
        <location evidence="1">Cell membrane</location>
        <topology evidence="1">Multi-pass membrane protein</topology>
    </subcellularLocation>
</comment>
<keyword evidence="8" id="KW-0915">Sodium</keyword>
<dbReference type="CDD" id="cd10322">
    <property type="entry name" value="SLC5sbd"/>
    <property type="match status" value="1"/>
</dbReference>
<feature type="transmembrane region" description="Helical" evidence="15">
    <location>
        <begin position="446"/>
        <end position="466"/>
    </location>
</feature>
<keyword evidence="4" id="KW-1003">Cell membrane</keyword>
<evidence type="ECO:0000256" key="7">
    <source>
        <dbReference type="ARBA" id="ARBA00022989"/>
    </source>
</evidence>
<feature type="transmembrane region" description="Helical" evidence="15">
    <location>
        <begin position="232"/>
        <end position="250"/>
    </location>
</feature>
<evidence type="ECO:0000256" key="4">
    <source>
        <dbReference type="ARBA" id="ARBA00022475"/>
    </source>
</evidence>
<evidence type="ECO:0000256" key="9">
    <source>
        <dbReference type="ARBA" id="ARBA00023065"/>
    </source>
</evidence>
<evidence type="ECO:0000256" key="3">
    <source>
        <dbReference type="ARBA" id="ARBA00022448"/>
    </source>
</evidence>
<evidence type="ECO:0000256" key="2">
    <source>
        <dbReference type="ARBA" id="ARBA00006434"/>
    </source>
</evidence>
<evidence type="ECO:0000256" key="14">
    <source>
        <dbReference type="SAM" id="MobiDB-lite"/>
    </source>
</evidence>
<sequence>MTESLIWWSIAIYLLIAIGIAILSRQGKSESMSGYFLGNRQMNGFVSALSYSATTYSAFMMVGLAGLTYAGGVGALGFEIIYFAGVSLVAIFGPKFWAVGKKFNFVTPSEMLGHRYNSKQVAMAVSIASCVFLIPYAAVQLAGVGYLLQGTTNGAIPFTTGIMLATAIAIFFSYVAGIRSVMWTDSLQAIMMIVASTLVAFLVIQGLGGFAALFDTLATEHPQSLTVPGSGLFSFITFLGLTIPWFFFSLSNPQVSQRLFMPSSLRSMRQMLIGFLVFGFIYTLVSVLWGFSALAAFPSLESADLATPSLLASEFVPPVLGVIVMIGIMAAAVSTIDSIMLTLSSMLARDVYANVKPGASEKRQLLVGKIVIPVIALMALGFAELQLDLIAVLSVAASSGLVAMVPAIIGAFYWKRGTAAGALVSVLGTGAFVLFVYAIGNSFLGLPAGVWGIIVSSVLFVGVSLATQPCQSSADSFIAAIKEELSKKSLKPKESETELPPLLQSKVQ</sequence>
<comment type="catalytic activity">
    <reaction evidence="12">
        <text>L-proline(in) + Na(+)(in) = L-proline(out) + Na(+)(out)</text>
        <dbReference type="Rhea" id="RHEA:28967"/>
        <dbReference type="ChEBI" id="CHEBI:29101"/>
        <dbReference type="ChEBI" id="CHEBI:60039"/>
    </reaction>
</comment>
<dbReference type="PANTHER" id="PTHR48086:SF3">
    <property type="entry name" value="SODIUM_PROLINE SYMPORTER"/>
    <property type="match status" value="1"/>
</dbReference>
<name>A0ABT7ILC5_9GAMM</name>
<dbReference type="Gene3D" id="1.20.1730.10">
    <property type="entry name" value="Sodium/glucose cotransporter"/>
    <property type="match status" value="1"/>
</dbReference>
<feature type="transmembrane region" description="Helical" evidence="15">
    <location>
        <begin position="121"/>
        <end position="148"/>
    </location>
</feature>
<keyword evidence="6" id="KW-0769">Symport</keyword>
<accession>A0ABT7ILC5</accession>
<feature type="transmembrane region" description="Helical" evidence="15">
    <location>
        <begin position="420"/>
        <end position="440"/>
    </location>
</feature>
<feature type="transmembrane region" description="Helical" evidence="15">
    <location>
        <begin position="364"/>
        <end position="383"/>
    </location>
</feature>
<organism evidence="16 17">
    <name type="scientific">Marinobacter azerbaijanicus</name>
    <dbReference type="NCBI Taxonomy" id="3050455"/>
    <lineage>
        <taxon>Bacteria</taxon>
        <taxon>Pseudomonadati</taxon>
        <taxon>Pseudomonadota</taxon>
        <taxon>Gammaproteobacteria</taxon>
        <taxon>Pseudomonadales</taxon>
        <taxon>Marinobacteraceae</taxon>
        <taxon>Marinobacter</taxon>
    </lineage>
</organism>
<keyword evidence="17" id="KW-1185">Reference proteome</keyword>
<feature type="transmembrane region" description="Helical" evidence="15">
    <location>
        <begin position="389"/>
        <end position="413"/>
    </location>
</feature>
<comment type="caution">
    <text evidence="16">The sequence shown here is derived from an EMBL/GenBank/DDBJ whole genome shotgun (WGS) entry which is preliminary data.</text>
</comment>
<dbReference type="InterPro" id="IPR038377">
    <property type="entry name" value="Na/Glc_symporter_sf"/>
</dbReference>
<protein>
    <submittedName>
        <fullName evidence="16">Sodium:solute symporter family protein</fullName>
    </submittedName>
</protein>
<feature type="transmembrane region" description="Helical" evidence="15">
    <location>
        <begin position="80"/>
        <end position="100"/>
    </location>
</feature>